<dbReference type="KEGG" id="lrs:PX52LOC_07474"/>
<gene>
    <name evidence="1" type="ORF">PX52LOC_07474</name>
</gene>
<organism evidence="1 2">
    <name type="scientific">Limnoglobus roseus</name>
    <dbReference type="NCBI Taxonomy" id="2598579"/>
    <lineage>
        <taxon>Bacteria</taxon>
        <taxon>Pseudomonadati</taxon>
        <taxon>Planctomycetota</taxon>
        <taxon>Planctomycetia</taxon>
        <taxon>Gemmatales</taxon>
        <taxon>Gemmataceae</taxon>
        <taxon>Limnoglobus</taxon>
    </lineage>
</organism>
<dbReference type="RefSeq" id="WP_149114688.1">
    <property type="nucleotide sequence ID" value="NZ_CP042425.1"/>
</dbReference>
<dbReference type="SUPFAM" id="SSF49373">
    <property type="entry name" value="Invasin/intimin cell-adhesion fragments"/>
    <property type="match status" value="1"/>
</dbReference>
<dbReference type="OrthoDB" id="290542at2"/>
<sequence>MFFSRWLDYWSRNPATRPARIGRKSPRSGLRSSLEALDERAVPHAGWSFAPENALNAPWALFASSAAGSSTDTSDAAVTTQLKVIARADTYAGQEARITVVALDADGHPVRNYTGTIALTSSDADATLPENYTFTTDDRGRATFTVKLATVGEQTITATDTTTGTIVGSATINVEAAPVATHLFVVTERDVYTGTVTRVAVAALDASNRVVPTYTGTVSLTSSDTGETLPEAYTFTSSDRGVHVFEITPSAAGDQTITATDTADATVTGNVSTTVEAAPVVTRIAVISKPATTTGTATQVYVVALDDSNHVVRNYTGTVTVTSSDTAAVLPATYTFTAEDRGVKALDVTLNTTGSQTVTVTDTADSTLTASTTISVADASTQDMDFPPMRFQGMRPHRRF</sequence>
<name>A0A5C1AMB3_9BACT</name>
<evidence type="ECO:0000313" key="2">
    <source>
        <dbReference type="Proteomes" id="UP000324974"/>
    </source>
</evidence>
<dbReference type="EMBL" id="CP042425">
    <property type="protein sequence ID" value="QEL20381.1"/>
    <property type="molecule type" value="Genomic_DNA"/>
</dbReference>
<evidence type="ECO:0000313" key="1">
    <source>
        <dbReference type="EMBL" id="QEL20381.1"/>
    </source>
</evidence>
<reference evidence="2" key="1">
    <citation type="submission" date="2019-08" db="EMBL/GenBank/DDBJ databases">
        <title>Limnoglobus roseus gen. nov., sp. nov., a novel freshwater planctomycete with a giant genome from the family Gemmataceae.</title>
        <authorList>
            <person name="Kulichevskaya I.S."/>
            <person name="Naumoff D.G."/>
            <person name="Miroshnikov K."/>
            <person name="Ivanova A."/>
            <person name="Philippov D.A."/>
            <person name="Hakobyan A."/>
            <person name="Rijpstra I.C."/>
            <person name="Sinninghe Damste J.S."/>
            <person name="Liesack W."/>
            <person name="Dedysh S.N."/>
        </authorList>
    </citation>
    <scope>NUCLEOTIDE SEQUENCE [LARGE SCALE GENOMIC DNA]</scope>
    <source>
        <strain evidence="2">PX52</strain>
    </source>
</reference>
<dbReference type="InterPro" id="IPR008964">
    <property type="entry name" value="Invasin/intimin_cell_adhesion"/>
</dbReference>
<proteinExistence type="predicted"/>
<keyword evidence="2" id="KW-1185">Reference proteome</keyword>
<dbReference type="Gene3D" id="2.60.40.10">
    <property type="entry name" value="Immunoglobulins"/>
    <property type="match status" value="1"/>
</dbReference>
<dbReference type="AlphaFoldDB" id="A0A5C1AMB3"/>
<dbReference type="InterPro" id="IPR013783">
    <property type="entry name" value="Ig-like_fold"/>
</dbReference>
<accession>A0A5C1AMB3</accession>
<protein>
    <submittedName>
        <fullName evidence="1">VCBS repeat-containing protein</fullName>
    </submittedName>
</protein>
<dbReference type="Proteomes" id="UP000324974">
    <property type="component" value="Chromosome"/>
</dbReference>